<dbReference type="Proteomes" id="UP000187283">
    <property type="component" value="Unassembled WGS sequence"/>
</dbReference>
<gene>
    <name evidence="2" type="ORF">AYI70_g339</name>
</gene>
<dbReference type="PANTHER" id="PTHR15503">
    <property type="entry name" value="LDOC1 RELATED"/>
    <property type="match status" value="1"/>
</dbReference>
<dbReference type="InterPro" id="IPR032567">
    <property type="entry name" value="RTL1-rel"/>
</dbReference>
<dbReference type="EMBL" id="LSSN01000052">
    <property type="protein sequence ID" value="OMJ26208.1"/>
    <property type="molecule type" value="Genomic_DNA"/>
</dbReference>
<dbReference type="STRING" id="133412.A0A1R1YH14"/>
<sequence length="181" mass="20134">MQASVPPEPIQAQVLAPVSPPAPDHTPQALFALPQRYDGNRSLFRGLVNQYRLLFFTNPDQYPTDVRKTANDFIHALRQGSNPVSMYASEFQRLMMDLDSNESATVSQFSEGLNENVLDTLALFQSSTDLEGFINSAITVDACLTRRKEEKARNRRGIQLLATSGPQFSEPIHVDATHSIV</sequence>
<name>A0A1R1YH14_9FUNG</name>
<dbReference type="PANTHER" id="PTHR15503:SF22">
    <property type="entry name" value="TRANSPOSON TY3-I GAG POLYPROTEIN"/>
    <property type="match status" value="1"/>
</dbReference>
<protein>
    <submittedName>
        <fullName evidence="2">Retrotransposon-derived protein PEG10</fullName>
    </submittedName>
</protein>
<reference evidence="2 3" key="1">
    <citation type="submission" date="2017-01" db="EMBL/GenBank/DDBJ databases">
        <authorList>
            <person name="Mah S.A."/>
            <person name="Swanson W.J."/>
            <person name="Moy G.W."/>
            <person name="Vacquier V.D."/>
        </authorList>
    </citation>
    <scope>NUCLEOTIDE SEQUENCE [LARGE SCALE GENOMIC DNA]</scope>
    <source>
        <strain evidence="2 3">GSMNP</strain>
    </source>
</reference>
<dbReference type="InterPro" id="IPR005162">
    <property type="entry name" value="Retrotrans_gag_dom"/>
</dbReference>
<keyword evidence="3" id="KW-1185">Reference proteome</keyword>
<proteinExistence type="predicted"/>
<dbReference type="OrthoDB" id="3557951at2759"/>
<feature type="domain" description="Retrotransposon gag" evidence="1">
    <location>
        <begin position="62"/>
        <end position="115"/>
    </location>
</feature>
<evidence type="ECO:0000313" key="2">
    <source>
        <dbReference type="EMBL" id="OMJ26208.1"/>
    </source>
</evidence>
<organism evidence="2 3">
    <name type="scientific">Smittium culicis</name>
    <dbReference type="NCBI Taxonomy" id="133412"/>
    <lineage>
        <taxon>Eukaryota</taxon>
        <taxon>Fungi</taxon>
        <taxon>Fungi incertae sedis</taxon>
        <taxon>Zoopagomycota</taxon>
        <taxon>Kickxellomycotina</taxon>
        <taxon>Harpellomycetes</taxon>
        <taxon>Harpellales</taxon>
        <taxon>Legeriomycetaceae</taxon>
        <taxon>Smittium</taxon>
    </lineage>
</organism>
<evidence type="ECO:0000259" key="1">
    <source>
        <dbReference type="Pfam" id="PF03732"/>
    </source>
</evidence>
<dbReference type="AlphaFoldDB" id="A0A1R1YH14"/>
<comment type="caution">
    <text evidence="2">The sequence shown here is derived from an EMBL/GenBank/DDBJ whole genome shotgun (WGS) entry which is preliminary data.</text>
</comment>
<evidence type="ECO:0000313" key="3">
    <source>
        <dbReference type="Proteomes" id="UP000187283"/>
    </source>
</evidence>
<accession>A0A1R1YH14</accession>
<dbReference type="Pfam" id="PF03732">
    <property type="entry name" value="Retrotrans_gag"/>
    <property type="match status" value="1"/>
</dbReference>